<evidence type="ECO:0000259" key="2">
    <source>
        <dbReference type="Pfam" id="PF26353"/>
    </source>
</evidence>
<dbReference type="RefSeq" id="WP_381445401.1">
    <property type="nucleotide sequence ID" value="NZ_JBHSNP010000026.1"/>
</dbReference>
<proteinExistence type="predicted"/>
<sequence length="159" mass="17883">MNKIILLVLSLSFMSFTLWGCQEKDIASNANNDTTEQDSEEQGLTEQQAKENDLLILDAEINRVSISKSKGNSATVFEDDFSIEVLKSVFSSAVKEGGIVNMANPEFYADIVYENKDKQSFHLWLGGKFEESALMKTDDTHTIYILPEESTNKIIDLME</sequence>
<keyword evidence="1" id="KW-0732">Signal</keyword>
<comment type="caution">
    <text evidence="3">The sequence shown here is derived from an EMBL/GenBank/DDBJ whole genome shotgun (WGS) entry which is preliminary data.</text>
</comment>
<dbReference type="Proteomes" id="UP001596071">
    <property type="component" value="Unassembled WGS sequence"/>
</dbReference>
<accession>A0ABW0TZ53</accession>
<reference evidence="4" key="1">
    <citation type="journal article" date="2019" name="Int. J. Syst. Evol. Microbiol.">
        <title>The Global Catalogue of Microorganisms (GCM) 10K type strain sequencing project: providing services to taxonomists for standard genome sequencing and annotation.</title>
        <authorList>
            <consortium name="The Broad Institute Genomics Platform"/>
            <consortium name="The Broad Institute Genome Sequencing Center for Infectious Disease"/>
            <person name="Wu L."/>
            <person name="Ma J."/>
        </authorList>
    </citation>
    <scope>NUCLEOTIDE SEQUENCE [LARGE SCALE GENOMIC DNA]</scope>
    <source>
        <strain evidence="4">KACC 11299</strain>
    </source>
</reference>
<dbReference type="Pfam" id="PF26353">
    <property type="entry name" value="YhfM"/>
    <property type="match status" value="1"/>
</dbReference>
<dbReference type="InterPro" id="IPR058780">
    <property type="entry name" value="YhfM-like_dom"/>
</dbReference>
<feature type="signal peptide" evidence="1">
    <location>
        <begin position="1"/>
        <end position="20"/>
    </location>
</feature>
<evidence type="ECO:0000313" key="4">
    <source>
        <dbReference type="Proteomes" id="UP001596071"/>
    </source>
</evidence>
<protein>
    <recommendedName>
        <fullName evidence="2">YhfM-like domain-containing protein</fullName>
    </recommendedName>
</protein>
<gene>
    <name evidence="3" type="ORF">ACFPTP_12585</name>
</gene>
<feature type="chain" id="PRO_5046635479" description="YhfM-like domain-containing protein" evidence="1">
    <location>
        <begin position="21"/>
        <end position="159"/>
    </location>
</feature>
<organism evidence="3 4">
    <name type="scientific">Sporosarcina koreensis</name>
    <dbReference type="NCBI Taxonomy" id="334735"/>
    <lineage>
        <taxon>Bacteria</taxon>
        <taxon>Bacillati</taxon>
        <taxon>Bacillota</taxon>
        <taxon>Bacilli</taxon>
        <taxon>Bacillales</taxon>
        <taxon>Caryophanaceae</taxon>
        <taxon>Sporosarcina</taxon>
    </lineage>
</organism>
<evidence type="ECO:0000256" key="1">
    <source>
        <dbReference type="SAM" id="SignalP"/>
    </source>
</evidence>
<name>A0ABW0TZ53_9BACL</name>
<dbReference type="EMBL" id="JBHSNP010000026">
    <property type="protein sequence ID" value="MFC5604057.1"/>
    <property type="molecule type" value="Genomic_DNA"/>
</dbReference>
<keyword evidence="4" id="KW-1185">Reference proteome</keyword>
<feature type="domain" description="YhfM-like" evidence="2">
    <location>
        <begin position="60"/>
        <end position="158"/>
    </location>
</feature>
<evidence type="ECO:0000313" key="3">
    <source>
        <dbReference type="EMBL" id="MFC5604057.1"/>
    </source>
</evidence>